<reference evidence="2" key="1">
    <citation type="submission" date="2021-09" db="EMBL/GenBank/DDBJ databases">
        <title>The genome of Mauremys mutica provides insights into the evolution of semi-aquatic lifestyle.</title>
        <authorList>
            <person name="Gong S."/>
            <person name="Gao Y."/>
        </authorList>
    </citation>
    <scope>NUCLEOTIDE SEQUENCE</scope>
    <source>
        <strain evidence="2">MM-2020</strain>
        <tissue evidence="2">Muscle</tissue>
    </source>
</reference>
<keyword evidence="3" id="KW-1185">Reference proteome</keyword>
<proteinExistence type="predicted"/>
<evidence type="ECO:0000256" key="1">
    <source>
        <dbReference type="SAM" id="MobiDB-lite"/>
    </source>
</evidence>
<gene>
    <name evidence="2" type="ORF">KIL84_010292</name>
</gene>
<organism evidence="2 3">
    <name type="scientific">Mauremys mutica</name>
    <name type="common">yellowpond turtle</name>
    <dbReference type="NCBI Taxonomy" id="74926"/>
    <lineage>
        <taxon>Eukaryota</taxon>
        <taxon>Metazoa</taxon>
        <taxon>Chordata</taxon>
        <taxon>Craniata</taxon>
        <taxon>Vertebrata</taxon>
        <taxon>Euteleostomi</taxon>
        <taxon>Archelosauria</taxon>
        <taxon>Testudinata</taxon>
        <taxon>Testudines</taxon>
        <taxon>Cryptodira</taxon>
        <taxon>Durocryptodira</taxon>
        <taxon>Testudinoidea</taxon>
        <taxon>Geoemydidae</taxon>
        <taxon>Geoemydinae</taxon>
        <taxon>Mauremys</taxon>
    </lineage>
</organism>
<protein>
    <submittedName>
        <fullName evidence="2">Uncharacterized protein</fullName>
    </submittedName>
</protein>
<evidence type="ECO:0000313" key="2">
    <source>
        <dbReference type="EMBL" id="KAH1176590.1"/>
    </source>
</evidence>
<accession>A0A9D3XC96</accession>
<evidence type="ECO:0000313" key="3">
    <source>
        <dbReference type="Proteomes" id="UP000827986"/>
    </source>
</evidence>
<sequence length="177" mass="19815">MVTNLIRRQRGSQFQSSGPLTENLIEADDTTSLEAQGHVLSLTAPKGEEAVGGKSLTLLSLRWIDACRGKCVLCQEDTSSELINPVESKREQAGSGYQTVAENIRHLHMLNERPVYTDICRAGDGDGIEKTLNKNNGHQHKSCYIKFNRTKLKKSEEKENQRKLWITLMNCRGSTRG</sequence>
<feature type="region of interest" description="Disordered" evidence="1">
    <location>
        <begin position="1"/>
        <end position="21"/>
    </location>
</feature>
<name>A0A9D3XC96_9SAUR</name>
<dbReference type="EMBL" id="JAHDVG010000474">
    <property type="protein sequence ID" value="KAH1176590.1"/>
    <property type="molecule type" value="Genomic_DNA"/>
</dbReference>
<comment type="caution">
    <text evidence="2">The sequence shown here is derived from an EMBL/GenBank/DDBJ whole genome shotgun (WGS) entry which is preliminary data.</text>
</comment>
<feature type="compositionally biased region" description="Polar residues" evidence="1">
    <location>
        <begin position="11"/>
        <end position="20"/>
    </location>
</feature>
<dbReference type="Proteomes" id="UP000827986">
    <property type="component" value="Unassembled WGS sequence"/>
</dbReference>
<dbReference type="AlphaFoldDB" id="A0A9D3XC96"/>